<dbReference type="PANTHER" id="PTHR21716:SF68">
    <property type="entry name" value="TRANSPORT PROTEIN YTVI-RELATED"/>
    <property type="match status" value="1"/>
</dbReference>
<dbReference type="GO" id="GO:0055085">
    <property type="term" value="P:transmembrane transport"/>
    <property type="evidence" value="ECO:0007669"/>
    <property type="project" value="TreeGrafter"/>
</dbReference>
<dbReference type="Pfam" id="PF01594">
    <property type="entry name" value="AI-2E_transport"/>
    <property type="match status" value="1"/>
</dbReference>
<keyword evidence="4 6" id="KW-1133">Transmembrane helix</keyword>
<feature type="transmembrane region" description="Helical" evidence="6">
    <location>
        <begin position="272"/>
        <end position="291"/>
    </location>
</feature>
<reference evidence="7" key="1">
    <citation type="journal article" date="2021" name="PeerJ">
        <title>Extensive microbial diversity within the chicken gut microbiome revealed by metagenomics and culture.</title>
        <authorList>
            <person name="Gilroy R."/>
            <person name="Ravi A."/>
            <person name="Getino M."/>
            <person name="Pursley I."/>
            <person name="Horton D.L."/>
            <person name="Alikhan N.F."/>
            <person name="Baker D."/>
            <person name="Gharbi K."/>
            <person name="Hall N."/>
            <person name="Watson M."/>
            <person name="Adriaenssens E.M."/>
            <person name="Foster-Nyarko E."/>
            <person name="Jarju S."/>
            <person name="Secka A."/>
            <person name="Antonio M."/>
            <person name="Oren A."/>
            <person name="Chaudhuri R.R."/>
            <person name="La Ragione R."/>
            <person name="Hildebrand F."/>
            <person name="Pallen M.J."/>
        </authorList>
    </citation>
    <scope>NUCLEOTIDE SEQUENCE</scope>
    <source>
        <strain evidence="7">CHK195-9823</strain>
    </source>
</reference>
<proteinExistence type="inferred from homology"/>
<feature type="transmembrane region" description="Helical" evidence="6">
    <location>
        <begin position="311"/>
        <end position="337"/>
    </location>
</feature>
<dbReference type="Proteomes" id="UP000886814">
    <property type="component" value="Unassembled WGS sequence"/>
</dbReference>
<gene>
    <name evidence="7" type="ORF">H9747_10345</name>
</gene>
<feature type="transmembrane region" description="Helical" evidence="6">
    <location>
        <begin position="154"/>
        <end position="176"/>
    </location>
</feature>
<comment type="caution">
    <text evidence="7">The sequence shown here is derived from an EMBL/GenBank/DDBJ whole genome shotgun (WGS) entry which is preliminary data.</text>
</comment>
<dbReference type="EMBL" id="DXIQ01000068">
    <property type="protein sequence ID" value="HIV39375.1"/>
    <property type="molecule type" value="Genomic_DNA"/>
</dbReference>
<feature type="transmembrane region" description="Helical" evidence="6">
    <location>
        <begin position="249"/>
        <end position="267"/>
    </location>
</feature>
<dbReference type="InterPro" id="IPR002549">
    <property type="entry name" value="AI-2E-like"/>
</dbReference>
<dbReference type="AlphaFoldDB" id="A0A9D1TFW3"/>
<feature type="transmembrane region" description="Helical" evidence="6">
    <location>
        <begin position="60"/>
        <end position="81"/>
    </location>
</feature>
<evidence type="ECO:0000256" key="2">
    <source>
        <dbReference type="ARBA" id="ARBA00009773"/>
    </source>
</evidence>
<accession>A0A9D1TFW3</accession>
<evidence type="ECO:0000256" key="3">
    <source>
        <dbReference type="ARBA" id="ARBA00022692"/>
    </source>
</evidence>
<evidence type="ECO:0000256" key="1">
    <source>
        <dbReference type="ARBA" id="ARBA00004141"/>
    </source>
</evidence>
<dbReference type="PANTHER" id="PTHR21716">
    <property type="entry name" value="TRANSMEMBRANE PROTEIN"/>
    <property type="match status" value="1"/>
</dbReference>
<feature type="transmembrane region" description="Helical" evidence="6">
    <location>
        <begin position="216"/>
        <end position="237"/>
    </location>
</feature>
<organism evidence="7 8">
    <name type="scientific">Candidatus Blautia stercorigallinarum</name>
    <dbReference type="NCBI Taxonomy" id="2838501"/>
    <lineage>
        <taxon>Bacteria</taxon>
        <taxon>Bacillati</taxon>
        <taxon>Bacillota</taxon>
        <taxon>Clostridia</taxon>
        <taxon>Lachnospirales</taxon>
        <taxon>Lachnospiraceae</taxon>
        <taxon>Blautia</taxon>
    </lineage>
</organism>
<reference evidence="7" key="2">
    <citation type="submission" date="2021-04" db="EMBL/GenBank/DDBJ databases">
        <authorList>
            <person name="Gilroy R."/>
        </authorList>
    </citation>
    <scope>NUCLEOTIDE SEQUENCE</scope>
    <source>
        <strain evidence="7">CHK195-9823</strain>
    </source>
</reference>
<comment type="similarity">
    <text evidence="2">Belongs to the autoinducer-2 exporter (AI-2E) (TC 2.A.86) family.</text>
</comment>
<dbReference type="GO" id="GO:0016020">
    <property type="term" value="C:membrane"/>
    <property type="evidence" value="ECO:0007669"/>
    <property type="project" value="UniProtKB-SubCell"/>
</dbReference>
<evidence type="ECO:0000256" key="6">
    <source>
        <dbReference type="SAM" id="Phobius"/>
    </source>
</evidence>
<name>A0A9D1TFW3_9FIRM</name>
<sequence length="345" mass="37999">MKIKRFALQTGVIAGVILGMKYVFPVMLPFLVGWILAEGVYPLARYMAGRRWSRRLHIKESGFGTFFILLFTVLGVGLLLLGAEYLTGKIGDCVKYYPQIKAEAAELVGQCCQGVERITGIPAAESREYIFRQAGEFQKYLLEDGLSMERAVDSVRSCVVILGVFIIGIVSAILFLQEREKLRKILQRSSFYQKMESLGKELLEGLKGYLKAQVKITGLICVLCVAGLWMLKIPYFLGLGLAVGILDALPVLGTGTFLIPAGILLLFQGETFIGAGLFLLYVITAGVRQILEPRLVGNHVGLSPLLILFSVYLGLIIYGGFGFILGPLSALLLYGIFREWDLLLA</sequence>
<evidence type="ECO:0000313" key="8">
    <source>
        <dbReference type="Proteomes" id="UP000886814"/>
    </source>
</evidence>
<keyword evidence="5 6" id="KW-0472">Membrane</keyword>
<evidence type="ECO:0000256" key="4">
    <source>
        <dbReference type="ARBA" id="ARBA00022989"/>
    </source>
</evidence>
<protein>
    <submittedName>
        <fullName evidence="7">AI-2E family transporter</fullName>
    </submittedName>
</protein>
<feature type="transmembrane region" description="Helical" evidence="6">
    <location>
        <begin position="30"/>
        <end position="48"/>
    </location>
</feature>
<evidence type="ECO:0000313" key="7">
    <source>
        <dbReference type="EMBL" id="HIV39375.1"/>
    </source>
</evidence>
<comment type="subcellular location">
    <subcellularLocation>
        <location evidence="1">Membrane</location>
        <topology evidence="1">Multi-pass membrane protein</topology>
    </subcellularLocation>
</comment>
<evidence type="ECO:0000256" key="5">
    <source>
        <dbReference type="ARBA" id="ARBA00023136"/>
    </source>
</evidence>
<keyword evidence="3 6" id="KW-0812">Transmembrane</keyword>